<reference evidence="11" key="1">
    <citation type="journal article" date="2020" name="Mol. Plant Microbe Interact.">
        <title>Genome Sequence of the Biocontrol Agent Coniothyrium minitans strain Conio (IMI 134523).</title>
        <authorList>
            <person name="Patel D."/>
            <person name="Shittu T.A."/>
            <person name="Baroncelli R."/>
            <person name="Muthumeenakshi S."/>
            <person name="Osborne T.H."/>
            <person name="Janganan T.K."/>
            <person name="Sreenivasaprasad S."/>
        </authorList>
    </citation>
    <scope>NUCLEOTIDE SEQUENCE</scope>
    <source>
        <strain evidence="11">Conio</strain>
    </source>
</reference>
<evidence type="ECO:0000256" key="7">
    <source>
        <dbReference type="ARBA" id="ARBA00033194"/>
    </source>
</evidence>
<dbReference type="InterPro" id="IPR000719">
    <property type="entry name" value="Prot_kinase_dom"/>
</dbReference>
<gene>
    <name evidence="11" type="ORF">PMIN01_01713</name>
</gene>
<evidence type="ECO:0000256" key="6">
    <source>
        <dbReference type="ARBA" id="ARBA00030980"/>
    </source>
</evidence>
<evidence type="ECO:0000256" key="1">
    <source>
        <dbReference type="ARBA" id="ARBA00003747"/>
    </source>
</evidence>
<name>A0A9P6GPB1_9PLEO</name>
<comment type="caution">
    <text evidence="11">The sequence shown here is derived from an EMBL/GenBank/DDBJ whole genome shotgun (WGS) entry which is preliminary data.</text>
</comment>
<dbReference type="Gene3D" id="1.10.510.10">
    <property type="entry name" value="Transferase(Phosphotransferase) domain 1"/>
    <property type="match status" value="1"/>
</dbReference>
<protein>
    <recommendedName>
        <fullName evidence="5">EKC/KEOPS complex subunit BUD32</fullName>
        <ecNumber evidence="3">2.7.11.1</ecNumber>
    </recommendedName>
    <alternativeName>
        <fullName evidence="6 7">Atypical Serine/threonine protein kinase BUD32</fullName>
    </alternativeName>
    <alternativeName>
        <fullName evidence="4">EKC/KEOPS complex subunit bud32</fullName>
    </alternativeName>
</protein>
<evidence type="ECO:0000256" key="3">
    <source>
        <dbReference type="ARBA" id="ARBA00012513"/>
    </source>
</evidence>
<comment type="catalytic activity">
    <reaction evidence="9">
        <text>L-seryl-[protein] + ATP = O-phospho-L-seryl-[protein] + ADP + H(+)</text>
        <dbReference type="Rhea" id="RHEA:17989"/>
        <dbReference type="Rhea" id="RHEA-COMP:9863"/>
        <dbReference type="Rhea" id="RHEA-COMP:11604"/>
        <dbReference type="ChEBI" id="CHEBI:15378"/>
        <dbReference type="ChEBI" id="CHEBI:29999"/>
        <dbReference type="ChEBI" id="CHEBI:30616"/>
        <dbReference type="ChEBI" id="CHEBI:83421"/>
        <dbReference type="ChEBI" id="CHEBI:456216"/>
        <dbReference type="EC" id="2.7.11.1"/>
    </reaction>
</comment>
<sequence length="312" mass="34357">MASVTGEVEPKHSCKDDVATVSNNVFRPLLLAGSGGDGDVWICTRNPEDISSTPLLDTLSNKGNCKSLYAVKISNTRKVDSLSQEVSGLKHIATISAPNDKHMQHYVDHDRLHERPSWVASQAIVGCTLWQLHKAAQGASMAIPKPLVLTIALQICHALQALQASSTPLFHEDLCHSNIVLDIDTRDGSAAPTVVVIDFARAQPRKSFPDIDLDLYSFHRILGDLASWGEDLSPGQDSRWDAFVAFVVANNSRFEKQRYEVFCKLFESFGRDPWDAASEGDRDRVNVLLDEASKIMFRARALAQGTGDRNMA</sequence>
<evidence type="ECO:0000313" key="11">
    <source>
        <dbReference type="EMBL" id="KAF9739079.1"/>
    </source>
</evidence>
<dbReference type="PROSITE" id="PS50011">
    <property type="entry name" value="PROTEIN_KINASE_DOM"/>
    <property type="match status" value="1"/>
</dbReference>
<evidence type="ECO:0000313" key="12">
    <source>
        <dbReference type="Proteomes" id="UP000756921"/>
    </source>
</evidence>
<dbReference type="SUPFAM" id="SSF56112">
    <property type="entry name" value="Protein kinase-like (PK-like)"/>
    <property type="match status" value="1"/>
</dbReference>
<comment type="subunit">
    <text evidence="2">Component of the EKC/KEOPS complex composed of at least BUD32, CGI121, GON7, KAE1 and PCC1; the whole complex dimerizes.</text>
</comment>
<dbReference type="EMBL" id="WJXW01000002">
    <property type="protein sequence ID" value="KAF9739079.1"/>
    <property type="molecule type" value="Genomic_DNA"/>
</dbReference>
<accession>A0A9P6GPB1</accession>
<proteinExistence type="predicted"/>
<evidence type="ECO:0000256" key="2">
    <source>
        <dbReference type="ARBA" id="ARBA00011534"/>
    </source>
</evidence>
<dbReference type="InterPro" id="IPR008266">
    <property type="entry name" value="Tyr_kinase_AS"/>
</dbReference>
<evidence type="ECO:0000259" key="10">
    <source>
        <dbReference type="PROSITE" id="PS50011"/>
    </source>
</evidence>
<comment type="catalytic activity">
    <reaction evidence="8">
        <text>L-threonyl-[protein] + ATP = O-phospho-L-threonyl-[protein] + ADP + H(+)</text>
        <dbReference type="Rhea" id="RHEA:46608"/>
        <dbReference type="Rhea" id="RHEA-COMP:11060"/>
        <dbReference type="Rhea" id="RHEA-COMP:11605"/>
        <dbReference type="ChEBI" id="CHEBI:15378"/>
        <dbReference type="ChEBI" id="CHEBI:30013"/>
        <dbReference type="ChEBI" id="CHEBI:30616"/>
        <dbReference type="ChEBI" id="CHEBI:61977"/>
        <dbReference type="ChEBI" id="CHEBI:456216"/>
        <dbReference type="EC" id="2.7.11.1"/>
    </reaction>
</comment>
<evidence type="ECO:0000256" key="5">
    <source>
        <dbReference type="ARBA" id="ARBA00019973"/>
    </source>
</evidence>
<dbReference type="PROSITE" id="PS00109">
    <property type="entry name" value="PROTEIN_KINASE_TYR"/>
    <property type="match status" value="1"/>
</dbReference>
<organism evidence="11 12">
    <name type="scientific">Paraphaeosphaeria minitans</name>
    <dbReference type="NCBI Taxonomy" id="565426"/>
    <lineage>
        <taxon>Eukaryota</taxon>
        <taxon>Fungi</taxon>
        <taxon>Dikarya</taxon>
        <taxon>Ascomycota</taxon>
        <taxon>Pezizomycotina</taxon>
        <taxon>Dothideomycetes</taxon>
        <taxon>Pleosporomycetidae</taxon>
        <taxon>Pleosporales</taxon>
        <taxon>Massarineae</taxon>
        <taxon>Didymosphaeriaceae</taxon>
        <taxon>Paraphaeosphaeria</taxon>
    </lineage>
</organism>
<dbReference type="AlphaFoldDB" id="A0A9P6GPB1"/>
<keyword evidence="12" id="KW-1185">Reference proteome</keyword>
<dbReference type="InterPro" id="IPR011009">
    <property type="entry name" value="Kinase-like_dom_sf"/>
</dbReference>
<dbReference type="GO" id="GO:0004674">
    <property type="term" value="F:protein serine/threonine kinase activity"/>
    <property type="evidence" value="ECO:0007669"/>
    <property type="project" value="UniProtKB-EC"/>
</dbReference>
<dbReference type="EC" id="2.7.11.1" evidence="3"/>
<dbReference type="Proteomes" id="UP000756921">
    <property type="component" value="Unassembled WGS sequence"/>
</dbReference>
<evidence type="ECO:0000256" key="8">
    <source>
        <dbReference type="ARBA" id="ARBA00047899"/>
    </source>
</evidence>
<dbReference type="GO" id="GO:0005524">
    <property type="term" value="F:ATP binding"/>
    <property type="evidence" value="ECO:0007669"/>
    <property type="project" value="InterPro"/>
</dbReference>
<evidence type="ECO:0000256" key="4">
    <source>
        <dbReference type="ARBA" id="ARBA00013948"/>
    </source>
</evidence>
<dbReference type="OrthoDB" id="3786706at2759"/>
<evidence type="ECO:0000256" key="9">
    <source>
        <dbReference type="ARBA" id="ARBA00048679"/>
    </source>
</evidence>
<comment type="function">
    <text evidence="1">Component of the EKC/KEOPS complex that is required for the formation of a threonylcarbamoyl group on adenosine at position 37 (t(6)A37) in tRNAs that read codons beginning with adenine. The complex is probably involved in the transfer of the threonylcarbamoyl moiety of threonylcarbamoyl-AMP (TC-AMP) to the N6 group of A37. BUD32 has ATPase activity in the context of the EKC/KEOPS complex and likely plays a supporting role to the catalytic subunit KAE1. The EKC/KEOPS complex also promotes both telomere uncapping and telomere elongation. The complex is required for efficient recruitment of transcriptional coactivators.</text>
</comment>
<feature type="domain" description="Protein kinase" evidence="10">
    <location>
        <begin position="26"/>
        <end position="312"/>
    </location>
</feature>